<evidence type="ECO:0000313" key="18">
    <source>
        <dbReference type="Proteomes" id="UP000277811"/>
    </source>
</evidence>
<dbReference type="GO" id="GO:0004126">
    <property type="term" value="F:cytidine deaminase activity"/>
    <property type="evidence" value="ECO:0007669"/>
    <property type="project" value="UniProtKB-UniRule"/>
</dbReference>
<evidence type="ECO:0000256" key="1">
    <source>
        <dbReference type="ARBA" id="ARBA00001947"/>
    </source>
</evidence>
<evidence type="ECO:0000259" key="16">
    <source>
        <dbReference type="PROSITE" id="PS51747"/>
    </source>
</evidence>
<evidence type="ECO:0000256" key="8">
    <source>
        <dbReference type="ARBA" id="ARBA00022833"/>
    </source>
</evidence>
<dbReference type="RefSeq" id="WP_122628037.1">
    <property type="nucleotide sequence ID" value="NZ_UPPP01000071.1"/>
</dbReference>
<feature type="binding site" evidence="14">
    <location>
        <position position="89"/>
    </location>
    <ligand>
        <name>Zn(2+)</name>
        <dbReference type="ChEBI" id="CHEBI:29105"/>
        <note>catalytic</note>
    </ligand>
</feature>
<evidence type="ECO:0000256" key="7">
    <source>
        <dbReference type="ARBA" id="ARBA00022801"/>
    </source>
</evidence>
<evidence type="ECO:0000256" key="3">
    <source>
        <dbReference type="ARBA" id="ARBA00006576"/>
    </source>
</evidence>
<feature type="binding site" evidence="13">
    <location>
        <begin position="42"/>
        <end position="48"/>
    </location>
    <ligand>
        <name>substrate</name>
    </ligand>
</feature>
<evidence type="ECO:0000256" key="14">
    <source>
        <dbReference type="PIRSR" id="PIRSR606262-3"/>
    </source>
</evidence>
<evidence type="ECO:0000256" key="11">
    <source>
        <dbReference type="ARBA" id="ARBA00049558"/>
    </source>
</evidence>
<feature type="active site" description="Proton donor" evidence="12">
    <location>
        <position position="55"/>
    </location>
</feature>
<dbReference type="OrthoDB" id="9795347at2"/>
<comment type="function">
    <text evidence="2 15">This enzyme scavenges exogenous and endogenous cytidine and 2'-deoxycytidine for UMP synthesis.</text>
</comment>
<dbReference type="SUPFAM" id="SSF53927">
    <property type="entry name" value="Cytidine deaminase-like"/>
    <property type="match status" value="1"/>
</dbReference>
<dbReference type="GO" id="GO:0042802">
    <property type="term" value="F:identical protein binding"/>
    <property type="evidence" value="ECO:0007669"/>
    <property type="project" value="UniProtKB-ARBA"/>
</dbReference>
<evidence type="ECO:0000256" key="15">
    <source>
        <dbReference type="RuleBase" id="RU364006"/>
    </source>
</evidence>
<dbReference type="Pfam" id="PF00383">
    <property type="entry name" value="dCMP_cyt_deam_1"/>
    <property type="match status" value="1"/>
</dbReference>
<keyword evidence="8 14" id="KW-0862">Zinc</keyword>
<evidence type="ECO:0000256" key="2">
    <source>
        <dbReference type="ARBA" id="ARBA00003949"/>
    </source>
</evidence>
<dbReference type="AlphaFoldDB" id="A0A498R9Y7"/>
<dbReference type="PANTHER" id="PTHR11644:SF2">
    <property type="entry name" value="CYTIDINE DEAMINASE"/>
    <property type="match status" value="1"/>
</dbReference>
<dbReference type="GO" id="GO:0055086">
    <property type="term" value="P:nucleobase-containing small molecule metabolic process"/>
    <property type="evidence" value="ECO:0007669"/>
    <property type="project" value="UniProtKB-ARBA"/>
</dbReference>
<dbReference type="InterPro" id="IPR050202">
    <property type="entry name" value="Cyt/Deoxycyt_deaminase"/>
</dbReference>
<dbReference type="Gene3D" id="3.40.140.10">
    <property type="entry name" value="Cytidine Deaminase, domain 2"/>
    <property type="match status" value="1"/>
</dbReference>
<evidence type="ECO:0000256" key="12">
    <source>
        <dbReference type="PIRSR" id="PIRSR606262-1"/>
    </source>
</evidence>
<comment type="cofactor">
    <cofactor evidence="1 14 15">
        <name>Zn(2+)</name>
        <dbReference type="ChEBI" id="CHEBI:29105"/>
    </cofactor>
</comment>
<dbReference type="GO" id="GO:0005829">
    <property type="term" value="C:cytosol"/>
    <property type="evidence" value="ECO:0007669"/>
    <property type="project" value="TreeGrafter"/>
</dbReference>
<keyword evidence="6 14" id="KW-0479">Metal-binding</keyword>
<dbReference type="PROSITE" id="PS51747">
    <property type="entry name" value="CYT_DCMP_DEAMINASES_2"/>
    <property type="match status" value="1"/>
</dbReference>
<protein>
    <recommendedName>
        <fullName evidence="5 15">Cytidine deaminase</fullName>
        <ecNumber evidence="4 15">3.5.4.5</ecNumber>
    </recommendedName>
    <alternativeName>
        <fullName evidence="9 15">Cytidine aminohydrolase</fullName>
    </alternativeName>
</protein>
<feature type="binding site" evidence="14">
    <location>
        <position position="86"/>
    </location>
    <ligand>
        <name>Zn(2+)</name>
        <dbReference type="ChEBI" id="CHEBI:29105"/>
        <note>catalytic</note>
    </ligand>
</feature>
<dbReference type="PANTHER" id="PTHR11644">
    <property type="entry name" value="CYTIDINE DEAMINASE"/>
    <property type="match status" value="1"/>
</dbReference>
<evidence type="ECO:0000256" key="13">
    <source>
        <dbReference type="PIRSR" id="PIRSR606262-2"/>
    </source>
</evidence>
<reference evidence="17 18" key="1">
    <citation type="submission" date="2018-06" db="EMBL/GenBank/DDBJ databases">
        <authorList>
            <person name="Strepis N."/>
        </authorList>
    </citation>
    <scope>NUCLEOTIDE SEQUENCE [LARGE SCALE GENOMIC DNA]</scope>
    <source>
        <strain evidence="17">LUCI</strain>
    </source>
</reference>
<proteinExistence type="inferred from homology"/>
<comment type="catalytic activity">
    <reaction evidence="11 15">
        <text>cytidine + H2O + H(+) = uridine + NH4(+)</text>
        <dbReference type="Rhea" id="RHEA:16069"/>
        <dbReference type="ChEBI" id="CHEBI:15377"/>
        <dbReference type="ChEBI" id="CHEBI:15378"/>
        <dbReference type="ChEBI" id="CHEBI:16704"/>
        <dbReference type="ChEBI" id="CHEBI:17562"/>
        <dbReference type="ChEBI" id="CHEBI:28938"/>
        <dbReference type="EC" id="3.5.4.5"/>
    </reaction>
</comment>
<dbReference type="CDD" id="cd01283">
    <property type="entry name" value="cytidine_deaminase"/>
    <property type="match status" value="1"/>
</dbReference>
<evidence type="ECO:0000256" key="4">
    <source>
        <dbReference type="ARBA" id="ARBA00012783"/>
    </source>
</evidence>
<evidence type="ECO:0000313" key="17">
    <source>
        <dbReference type="EMBL" id="VBB07092.1"/>
    </source>
</evidence>
<dbReference type="GO" id="GO:0008270">
    <property type="term" value="F:zinc ion binding"/>
    <property type="evidence" value="ECO:0007669"/>
    <property type="project" value="UniProtKB-UniRule"/>
</dbReference>
<organism evidence="17 18">
    <name type="scientific">Lucifera butyrica</name>
    <dbReference type="NCBI Taxonomy" id="1351585"/>
    <lineage>
        <taxon>Bacteria</taxon>
        <taxon>Bacillati</taxon>
        <taxon>Bacillota</taxon>
        <taxon>Negativicutes</taxon>
        <taxon>Veillonellales</taxon>
        <taxon>Veillonellaceae</taxon>
        <taxon>Lucifera</taxon>
    </lineage>
</organism>
<dbReference type="GO" id="GO:0072527">
    <property type="term" value="P:pyrimidine-containing compound metabolic process"/>
    <property type="evidence" value="ECO:0007669"/>
    <property type="project" value="UniProtKB-ARBA"/>
</dbReference>
<dbReference type="PROSITE" id="PS00903">
    <property type="entry name" value="CYT_DCMP_DEAMINASES_1"/>
    <property type="match status" value="1"/>
</dbReference>
<dbReference type="NCBIfam" id="NF004064">
    <property type="entry name" value="PRK05578.1"/>
    <property type="match status" value="1"/>
</dbReference>
<comment type="similarity">
    <text evidence="3 15">Belongs to the cytidine and deoxycytidylate deaminase family.</text>
</comment>
<sequence length="133" mass="14207">MQDSELLKQAAQASKASYSPYSGYKVGAALLCEDGSIYTGCNVENISYGGTICAERTAVVKAVSEGKTRFVKIAVSVSGKEYGIPCGLCLQFLSEFVAADFEVICGNCEGDFVKYSFDKIMPAVFKSASVKHI</sequence>
<evidence type="ECO:0000256" key="6">
    <source>
        <dbReference type="ARBA" id="ARBA00022723"/>
    </source>
</evidence>
<evidence type="ECO:0000256" key="9">
    <source>
        <dbReference type="ARBA" id="ARBA00032005"/>
    </source>
</evidence>
<gene>
    <name evidence="17" type="ORF">LUCI_2336</name>
</gene>
<comment type="catalytic activity">
    <reaction evidence="10 15">
        <text>2'-deoxycytidine + H2O + H(+) = 2'-deoxyuridine + NH4(+)</text>
        <dbReference type="Rhea" id="RHEA:13433"/>
        <dbReference type="ChEBI" id="CHEBI:15377"/>
        <dbReference type="ChEBI" id="CHEBI:15378"/>
        <dbReference type="ChEBI" id="CHEBI:15698"/>
        <dbReference type="ChEBI" id="CHEBI:16450"/>
        <dbReference type="ChEBI" id="CHEBI:28938"/>
        <dbReference type="EC" id="3.5.4.5"/>
    </reaction>
</comment>
<feature type="binding site" evidence="14">
    <location>
        <position position="53"/>
    </location>
    <ligand>
        <name>Zn(2+)</name>
        <dbReference type="ChEBI" id="CHEBI:29105"/>
        <note>catalytic</note>
    </ligand>
</feature>
<dbReference type="InterPro" id="IPR016193">
    <property type="entry name" value="Cytidine_deaminase-like"/>
</dbReference>
<evidence type="ECO:0000256" key="5">
    <source>
        <dbReference type="ARBA" id="ARBA00018266"/>
    </source>
</evidence>
<evidence type="ECO:0000256" key="10">
    <source>
        <dbReference type="ARBA" id="ARBA00049252"/>
    </source>
</evidence>
<dbReference type="InterPro" id="IPR016192">
    <property type="entry name" value="APOBEC/CMP_deaminase_Zn-bd"/>
</dbReference>
<keyword evidence="7 15" id="KW-0378">Hydrolase</keyword>
<dbReference type="FunFam" id="3.40.140.10:FF:000008">
    <property type="entry name" value="Cytidine deaminase"/>
    <property type="match status" value="1"/>
</dbReference>
<dbReference type="InterPro" id="IPR002125">
    <property type="entry name" value="CMP_dCMP_dom"/>
</dbReference>
<accession>A0A498R9Y7</accession>
<feature type="domain" description="CMP/dCMP-type deaminase" evidence="16">
    <location>
        <begin position="1"/>
        <end position="128"/>
    </location>
</feature>
<dbReference type="Proteomes" id="UP000277811">
    <property type="component" value="Unassembled WGS sequence"/>
</dbReference>
<dbReference type="EC" id="3.5.4.5" evidence="4 15"/>
<name>A0A498R9Y7_9FIRM</name>
<dbReference type="InterPro" id="IPR006262">
    <property type="entry name" value="Cyt_deam_tetra"/>
</dbReference>
<dbReference type="NCBIfam" id="TIGR01354">
    <property type="entry name" value="cyt_deam_tetra"/>
    <property type="match status" value="1"/>
</dbReference>
<dbReference type="EMBL" id="UPPP01000071">
    <property type="protein sequence ID" value="VBB07092.1"/>
    <property type="molecule type" value="Genomic_DNA"/>
</dbReference>
<keyword evidence="18" id="KW-1185">Reference proteome</keyword>